<name>A0AAE9YU00_9GAMM</name>
<feature type="transmembrane region" description="Helical" evidence="1">
    <location>
        <begin position="7"/>
        <end position="28"/>
    </location>
</feature>
<dbReference type="RefSeq" id="WP_152646661.1">
    <property type="nucleotide sequence ID" value="NZ_CP059735.1"/>
</dbReference>
<dbReference type="AlphaFoldDB" id="A0AAE9YU00"/>
<evidence type="ECO:0000256" key="1">
    <source>
        <dbReference type="SAM" id="Phobius"/>
    </source>
</evidence>
<dbReference type="SUPFAM" id="SSF110997">
    <property type="entry name" value="Sporulation related repeat"/>
    <property type="match status" value="1"/>
</dbReference>
<dbReference type="Gene3D" id="3.30.70.1070">
    <property type="entry name" value="Sporulation related repeat"/>
    <property type="match status" value="1"/>
</dbReference>
<keyword evidence="1" id="KW-0812">Transmembrane</keyword>
<organism evidence="3 4">
    <name type="scientific">Thalassomonas actiniarum</name>
    <dbReference type="NCBI Taxonomy" id="485447"/>
    <lineage>
        <taxon>Bacteria</taxon>
        <taxon>Pseudomonadati</taxon>
        <taxon>Pseudomonadota</taxon>
        <taxon>Gammaproteobacteria</taxon>
        <taxon>Alteromonadales</taxon>
        <taxon>Colwelliaceae</taxon>
        <taxon>Thalassomonas</taxon>
    </lineage>
</organism>
<dbReference type="GO" id="GO:0042834">
    <property type="term" value="F:peptidoglycan binding"/>
    <property type="evidence" value="ECO:0007669"/>
    <property type="project" value="InterPro"/>
</dbReference>
<accession>A0AAE9YU00</accession>
<dbReference type="InterPro" id="IPR036680">
    <property type="entry name" value="SPOR-like_sf"/>
</dbReference>
<reference evidence="3 4" key="1">
    <citation type="journal article" date="2015" name="Genome Announc.">
        <title>Draft Genome Sequences of Marine Isolates of Thalassomonas viridans and Thalassomonas actiniarum.</title>
        <authorList>
            <person name="Olonade I."/>
            <person name="van Zyl L.J."/>
            <person name="Trindade M."/>
        </authorList>
    </citation>
    <scope>NUCLEOTIDE SEQUENCE [LARGE SCALE GENOMIC DNA]</scope>
    <source>
        <strain evidence="3 4">A5K-106</strain>
    </source>
</reference>
<proteinExistence type="predicted"/>
<dbReference type="InterPro" id="IPR007730">
    <property type="entry name" value="SPOR-like_dom"/>
</dbReference>
<reference evidence="3 4" key="2">
    <citation type="journal article" date="2022" name="Mar. Drugs">
        <title>Bioassay-Guided Fractionation Leads to the Detection of Cholic Acid Generated by the Rare Thalassomonas sp.</title>
        <authorList>
            <person name="Pheiffer F."/>
            <person name="Schneider Y.K."/>
            <person name="Hansen E.H."/>
            <person name="Andersen J.H."/>
            <person name="Isaksson J."/>
            <person name="Busche T."/>
            <person name="R C."/>
            <person name="Kalinowski J."/>
            <person name="Zyl L.V."/>
            <person name="Trindade M."/>
        </authorList>
    </citation>
    <scope>NUCLEOTIDE SEQUENCE [LARGE SCALE GENOMIC DNA]</scope>
    <source>
        <strain evidence="3 4">A5K-106</strain>
    </source>
</reference>
<evidence type="ECO:0000313" key="4">
    <source>
        <dbReference type="Proteomes" id="UP000032568"/>
    </source>
</evidence>
<feature type="transmembrane region" description="Helical" evidence="1">
    <location>
        <begin position="40"/>
        <end position="60"/>
    </location>
</feature>
<dbReference type="KEGG" id="tact:SG35_010795"/>
<protein>
    <submittedName>
        <fullName evidence="3">SPOR domain-containing protein</fullName>
    </submittedName>
</protein>
<gene>
    <name evidence="3" type="ORF">SG35_010795</name>
</gene>
<keyword evidence="1" id="KW-1133">Transmembrane helix</keyword>
<keyword evidence="1" id="KW-0472">Membrane</keyword>
<dbReference type="EMBL" id="CP059735">
    <property type="protein sequence ID" value="WDE01071.1"/>
    <property type="molecule type" value="Genomic_DNA"/>
</dbReference>
<evidence type="ECO:0000259" key="2">
    <source>
        <dbReference type="PROSITE" id="PS51724"/>
    </source>
</evidence>
<sequence length="236" mass="25932">MMKLNKRIALGAIGGITPYLITLLSIDFKTAVVNYEVLDWVGLIVRCIILIFLGAFVAYLHKTENEPFKIFQLGLAAPALLATFINGGVGSNENLPVSPLANKYSISIFPQAFAANSSAESTKNKQYQNEQMLKEPKISGWSRFLRGVAGTKLQTSQQNSYFVIVGSHNSYKQAKAQAKSLAEKNYKAKVYNPRGFAKPYAVAIASNVSKKDALQLRNQIIADGVAPESYIWSYGK</sequence>
<evidence type="ECO:0000313" key="3">
    <source>
        <dbReference type="EMBL" id="WDE01071.1"/>
    </source>
</evidence>
<dbReference type="Proteomes" id="UP000032568">
    <property type="component" value="Chromosome"/>
</dbReference>
<feature type="domain" description="SPOR" evidence="2">
    <location>
        <begin position="155"/>
        <end position="233"/>
    </location>
</feature>
<keyword evidence="4" id="KW-1185">Reference proteome</keyword>
<dbReference type="PROSITE" id="PS51724">
    <property type="entry name" value="SPOR"/>
    <property type="match status" value="1"/>
</dbReference>